<evidence type="ECO:0000256" key="3">
    <source>
        <dbReference type="RuleBase" id="RU000363"/>
    </source>
</evidence>
<dbReference type="InterPro" id="IPR036291">
    <property type="entry name" value="NAD(P)-bd_dom_sf"/>
</dbReference>
<dbReference type="InterPro" id="IPR057326">
    <property type="entry name" value="KR_dom"/>
</dbReference>
<evidence type="ECO:0000256" key="2">
    <source>
        <dbReference type="ARBA" id="ARBA00023002"/>
    </source>
</evidence>
<dbReference type="PRINTS" id="PR00081">
    <property type="entry name" value="GDHRDH"/>
</dbReference>
<protein>
    <submittedName>
        <fullName evidence="5">NAD(P)-dependent dehydrogenase (Short-subunit alcohol dehydrogenase family)</fullName>
    </submittedName>
</protein>
<name>A0A840NAU4_9PSEU</name>
<gene>
    <name evidence="5" type="ORF">BJ969_002168</name>
</gene>
<evidence type="ECO:0000313" key="6">
    <source>
        <dbReference type="Proteomes" id="UP000580474"/>
    </source>
</evidence>
<reference evidence="5 6" key="1">
    <citation type="submission" date="2020-08" db="EMBL/GenBank/DDBJ databases">
        <title>Sequencing the genomes of 1000 actinobacteria strains.</title>
        <authorList>
            <person name="Klenk H.-P."/>
        </authorList>
    </citation>
    <scope>NUCLEOTIDE SEQUENCE [LARGE SCALE GENOMIC DNA]</scope>
    <source>
        <strain evidence="5 6">DSM 45582</strain>
    </source>
</reference>
<dbReference type="InterPro" id="IPR002347">
    <property type="entry name" value="SDR_fam"/>
</dbReference>
<comment type="caution">
    <text evidence="5">The sequence shown here is derived from an EMBL/GenBank/DDBJ whole genome shotgun (WGS) entry which is preliminary data.</text>
</comment>
<dbReference type="GO" id="GO:0016491">
    <property type="term" value="F:oxidoreductase activity"/>
    <property type="evidence" value="ECO:0007669"/>
    <property type="project" value="UniProtKB-KW"/>
</dbReference>
<dbReference type="AlphaFoldDB" id="A0A840NAU4"/>
<organism evidence="5 6">
    <name type="scientific">Saccharopolyspora gloriosae</name>
    <dbReference type="NCBI Taxonomy" id="455344"/>
    <lineage>
        <taxon>Bacteria</taxon>
        <taxon>Bacillati</taxon>
        <taxon>Actinomycetota</taxon>
        <taxon>Actinomycetes</taxon>
        <taxon>Pseudonocardiales</taxon>
        <taxon>Pseudonocardiaceae</taxon>
        <taxon>Saccharopolyspora</taxon>
    </lineage>
</organism>
<dbReference type="CDD" id="cd05233">
    <property type="entry name" value="SDR_c"/>
    <property type="match status" value="1"/>
</dbReference>
<keyword evidence="6" id="KW-1185">Reference proteome</keyword>
<dbReference type="RefSeq" id="WP_184478818.1">
    <property type="nucleotide sequence ID" value="NZ_JACHIV010000001.1"/>
</dbReference>
<dbReference type="EMBL" id="JACHIV010000001">
    <property type="protein sequence ID" value="MBB5069080.1"/>
    <property type="molecule type" value="Genomic_DNA"/>
</dbReference>
<dbReference type="SUPFAM" id="SSF51735">
    <property type="entry name" value="NAD(P)-binding Rossmann-fold domains"/>
    <property type="match status" value="1"/>
</dbReference>
<dbReference type="Proteomes" id="UP000580474">
    <property type="component" value="Unassembled WGS sequence"/>
</dbReference>
<sequence>METLRDKVAVITGAASGIGRATAWSLVDRGARVVIADIDAAGAEQVAGEIAAAGGSALAVPCDVAAEGAFEALRDSTADAFGRVDVVMNNAGVLTRGLPEHIPVAEWQRVLDVNLMSVVRSNSAFLPLLVEQGSGHLVNTASFAGLFTYSYDRLPYAASKAALIQLSEGLALYLRPQGIGVTVLCPGPVVTGIAGSIRSFGPETTTRGPGPEFEALQPEQVGEQVAEAILANRFMLQTDDNVRPHLRNRADNWDAYLNDRITALDG</sequence>
<evidence type="ECO:0000259" key="4">
    <source>
        <dbReference type="SMART" id="SM00822"/>
    </source>
</evidence>
<dbReference type="Gene3D" id="3.40.50.720">
    <property type="entry name" value="NAD(P)-binding Rossmann-like Domain"/>
    <property type="match status" value="1"/>
</dbReference>
<feature type="domain" description="Ketoreductase" evidence="4">
    <location>
        <begin position="7"/>
        <end position="196"/>
    </location>
</feature>
<proteinExistence type="inferred from homology"/>
<comment type="similarity">
    <text evidence="1 3">Belongs to the short-chain dehydrogenases/reductases (SDR) family.</text>
</comment>
<dbReference type="FunFam" id="3.40.50.720:FF:000084">
    <property type="entry name" value="Short-chain dehydrogenase reductase"/>
    <property type="match status" value="1"/>
</dbReference>
<dbReference type="PRINTS" id="PR00080">
    <property type="entry name" value="SDRFAMILY"/>
</dbReference>
<dbReference type="Pfam" id="PF00106">
    <property type="entry name" value="adh_short"/>
    <property type="match status" value="1"/>
</dbReference>
<keyword evidence="2" id="KW-0560">Oxidoreductase</keyword>
<dbReference type="PANTHER" id="PTHR43391">
    <property type="entry name" value="RETINOL DEHYDROGENASE-RELATED"/>
    <property type="match status" value="1"/>
</dbReference>
<evidence type="ECO:0000256" key="1">
    <source>
        <dbReference type="ARBA" id="ARBA00006484"/>
    </source>
</evidence>
<dbReference type="SMART" id="SM00822">
    <property type="entry name" value="PKS_KR"/>
    <property type="match status" value="1"/>
</dbReference>
<accession>A0A840NAU4</accession>
<dbReference type="PANTHER" id="PTHR43391:SF26">
    <property type="entry name" value="BLL7251 PROTEIN"/>
    <property type="match status" value="1"/>
</dbReference>
<evidence type="ECO:0000313" key="5">
    <source>
        <dbReference type="EMBL" id="MBB5069080.1"/>
    </source>
</evidence>